<feature type="transmembrane region" description="Helical" evidence="7">
    <location>
        <begin position="262"/>
        <end position="284"/>
    </location>
</feature>
<feature type="transmembrane region" description="Helical" evidence="7">
    <location>
        <begin position="89"/>
        <end position="108"/>
    </location>
</feature>
<keyword evidence="8" id="KW-0282">Flagellum</keyword>
<dbReference type="InterPro" id="IPR042196">
    <property type="entry name" value="FHIPEP_4"/>
</dbReference>
<dbReference type="EMBL" id="OJIN01000055">
    <property type="protein sequence ID" value="SPD72681.1"/>
    <property type="molecule type" value="Genomic_DNA"/>
</dbReference>
<dbReference type="PANTHER" id="PTHR30161">
    <property type="entry name" value="FLAGELLAR EXPORT PROTEIN, MEMBRANE FLHA SUBUNIT-RELATED"/>
    <property type="match status" value="1"/>
</dbReference>
<evidence type="ECO:0000256" key="3">
    <source>
        <dbReference type="ARBA" id="ARBA00022475"/>
    </source>
</evidence>
<dbReference type="AlphaFoldDB" id="A0A445MTI7"/>
<dbReference type="Gene3D" id="3.40.50.12790">
    <property type="entry name" value="FHIPEP family, domain 4"/>
    <property type="match status" value="1"/>
</dbReference>
<keyword evidence="4 7" id="KW-0812">Transmembrane</keyword>
<dbReference type="InterPro" id="IPR001712">
    <property type="entry name" value="T3SS_FHIPEP"/>
</dbReference>
<dbReference type="InterPro" id="IPR042194">
    <property type="entry name" value="FHIPEP_1"/>
</dbReference>
<keyword evidence="6 7" id="KW-0472">Membrane</keyword>
<keyword evidence="3 7" id="KW-1003">Cell membrane</keyword>
<dbReference type="InterPro" id="IPR006301">
    <property type="entry name" value="FlhA"/>
</dbReference>
<comment type="similarity">
    <text evidence="2 7">Belongs to the FHIPEP (flagella/HR/invasion proteins export pore) family.</text>
</comment>
<evidence type="ECO:0000256" key="7">
    <source>
        <dbReference type="RuleBase" id="RU364093"/>
    </source>
</evidence>
<evidence type="ECO:0000256" key="2">
    <source>
        <dbReference type="ARBA" id="ARBA00008835"/>
    </source>
</evidence>
<feature type="transmembrane region" description="Helical" evidence="7">
    <location>
        <begin position="57"/>
        <end position="77"/>
    </location>
</feature>
<accession>A0A445MTI7</accession>
<organism evidence="8">
    <name type="scientific">uncultured Desulfobacterium sp</name>
    <dbReference type="NCBI Taxonomy" id="201089"/>
    <lineage>
        <taxon>Bacteria</taxon>
        <taxon>Pseudomonadati</taxon>
        <taxon>Thermodesulfobacteriota</taxon>
        <taxon>Desulfobacteria</taxon>
        <taxon>Desulfobacterales</taxon>
        <taxon>Desulfobacteriaceae</taxon>
        <taxon>Desulfobacterium</taxon>
        <taxon>environmental samples</taxon>
    </lineage>
</organism>
<keyword evidence="8" id="KW-0969">Cilium</keyword>
<sequence>MSENIFKKSYGMKTEELNINSNWMPLIRKNGELVAAIGVVGIVIIMVLPLPKILLDLLLSFNITISIVILLVSTYIIKPLDLSSFPSILLLSTLFRLSLNIATTRIILIHGNEGTLAAGKVIKAFGNFVVGGNYVVGSVVFIVLVIVNLIVITKGSGRIGEVAARFTLDAMPGKQMSIDADLNAGLIDENEAKSRRKLISQEADFYGAMDGASKFVKGDAVAGVIITIINIIGGLTIGVLQNEMSLSEAARTYTLLTVGDGLVTQMPALIVSTAAGIVVSRAGSEMRLGRAIASQIFAQPRAIAVASSVLFGLALIPGLPSVPFFIMAIIGGCLSYFLIQSEKGKESDLPHDEKAKDGISKPQEIIDALPPIDILSLEVGYGLIPLVDIKQNGQLLDRIKMIRRQIAQELGIIVPPIHIQDNIQLRSGEYSIQLKGNEVGHGELMLNHFLSMDPGNAEGKIEGIKTKEPTFGLPAYWIKKEVKEEALSKGYTVVDLTTVLITHLSDIIKRNAHELLGRQDVQKLLDNIRGSHPKVVEELVPNLLPLGGVVRVLQNLLREQIPIRDLLTILESLGDWATITKDIDILTENVRHCLARTITRNYQNPGGDIPIIALDQEIERTISESIIKTEQGSYLALDPIYAEKIMNSIMKLMDRFTEINHQPIIMCSAQIRSHFKKFLDRFMPNIVVLSYNDIVSNARIQSLGTVGC</sequence>
<proteinExistence type="inferred from homology"/>
<keyword evidence="7" id="KW-0813">Transport</keyword>
<evidence type="ECO:0000256" key="4">
    <source>
        <dbReference type="ARBA" id="ARBA00022692"/>
    </source>
</evidence>
<keyword evidence="7" id="KW-1005">Bacterial flagellum biogenesis</keyword>
<dbReference type="PRINTS" id="PR00949">
    <property type="entry name" value="TYPE3IMAPROT"/>
</dbReference>
<comment type="function">
    <text evidence="7">Required for formation of the rod structure of the flagellar apparatus. Together with FliI and FliH, may constitute the export apparatus of flagellin.</text>
</comment>
<dbReference type="InterPro" id="IPR042193">
    <property type="entry name" value="FHIPEP_3"/>
</dbReference>
<evidence type="ECO:0000313" key="8">
    <source>
        <dbReference type="EMBL" id="SPD72681.1"/>
    </source>
</evidence>
<evidence type="ECO:0000256" key="5">
    <source>
        <dbReference type="ARBA" id="ARBA00022989"/>
    </source>
</evidence>
<feature type="transmembrane region" description="Helical" evidence="7">
    <location>
        <begin position="33"/>
        <end position="51"/>
    </location>
</feature>
<dbReference type="Pfam" id="PF00771">
    <property type="entry name" value="FHIPEP"/>
    <property type="match status" value="1"/>
</dbReference>
<dbReference type="InterPro" id="IPR025505">
    <property type="entry name" value="FHIPEP_CS"/>
</dbReference>
<gene>
    <name evidence="7 8" type="primary">flhA</name>
    <name evidence="8" type="ORF">PITCH_A1480005</name>
</gene>
<keyword evidence="8" id="KW-0966">Cell projection</keyword>
<feature type="transmembrane region" description="Helical" evidence="7">
    <location>
        <begin position="128"/>
        <end position="151"/>
    </location>
</feature>
<keyword evidence="7" id="KW-0653">Protein transport</keyword>
<dbReference type="NCBIfam" id="TIGR01398">
    <property type="entry name" value="FlhA"/>
    <property type="match status" value="1"/>
</dbReference>
<dbReference type="GO" id="GO:0044780">
    <property type="term" value="P:bacterial-type flagellum assembly"/>
    <property type="evidence" value="ECO:0007669"/>
    <property type="project" value="InterPro"/>
</dbReference>
<reference evidence="8" key="1">
    <citation type="submission" date="2018-01" db="EMBL/GenBank/DDBJ databases">
        <authorList>
            <person name="Regsiter A."/>
            <person name="William W."/>
        </authorList>
    </citation>
    <scope>NUCLEOTIDE SEQUENCE</scope>
    <source>
        <strain evidence="8">TRIP AH-1</strain>
    </source>
</reference>
<dbReference type="PROSITE" id="PS00994">
    <property type="entry name" value="FHIPEP"/>
    <property type="match status" value="1"/>
</dbReference>
<evidence type="ECO:0000256" key="1">
    <source>
        <dbReference type="ARBA" id="ARBA00004651"/>
    </source>
</evidence>
<feature type="transmembrane region" description="Helical" evidence="7">
    <location>
        <begin position="220"/>
        <end position="242"/>
    </location>
</feature>
<dbReference type="Gene3D" id="1.10.8.540">
    <property type="entry name" value="FHIPEP family, domain 3"/>
    <property type="match status" value="1"/>
</dbReference>
<dbReference type="GO" id="GO:0005886">
    <property type="term" value="C:plasma membrane"/>
    <property type="evidence" value="ECO:0007669"/>
    <property type="project" value="UniProtKB-SubCell"/>
</dbReference>
<feature type="transmembrane region" description="Helical" evidence="7">
    <location>
        <begin position="296"/>
        <end position="316"/>
    </location>
</feature>
<keyword evidence="5 7" id="KW-1133">Transmembrane helix</keyword>
<comment type="subcellular location">
    <subcellularLocation>
        <location evidence="1 7">Cell membrane</location>
        <topology evidence="1 7">Multi-pass membrane protein</topology>
    </subcellularLocation>
</comment>
<dbReference type="GO" id="GO:0009306">
    <property type="term" value="P:protein secretion"/>
    <property type="evidence" value="ECO:0007669"/>
    <property type="project" value="InterPro"/>
</dbReference>
<keyword evidence="7" id="KW-1006">Bacterial flagellum protein export</keyword>
<dbReference type="PANTHER" id="PTHR30161:SF1">
    <property type="entry name" value="FLAGELLAR BIOSYNTHESIS PROTEIN FLHA-RELATED"/>
    <property type="match status" value="1"/>
</dbReference>
<evidence type="ECO:0000256" key="6">
    <source>
        <dbReference type="ARBA" id="ARBA00023136"/>
    </source>
</evidence>
<dbReference type="Gene3D" id="3.40.30.60">
    <property type="entry name" value="FHIPEP family, domain 1"/>
    <property type="match status" value="1"/>
</dbReference>
<protein>
    <recommendedName>
        <fullName evidence="7">Flagellar biosynthesis protein FlhA</fullName>
    </recommendedName>
</protein>
<dbReference type="PIRSF" id="PIRSF005419">
    <property type="entry name" value="FlhA"/>
    <property type="match status" value="1"/>
</dbReference>
<name>A0A445MTI7_9BACT</name>